<gene>
    <name evidence="2" type="ORF">SAMN05421548_118117</name>
</gene>
<name>A0A1G6UB74_9BURK</name>
<feature type="region of interest" description="Disordered" evidence="1">
    <location>
        <begin position="83"/>
        <end position="153"/>
    </location>
</feature>
<keyword evidence="3" id="KW-1185">Reference proteome</keyword>
<dbReference type="Proteomes" id="UP000198908">
    <property type="component" value="Unassembled WGS sequence"/>
</dbReference>
<feature type="compositionally biased region" description="Polar residues" evidence="1">
    <location>
        <begin position="1"/>
        <end position="17"/>
    </location>
</feature>
<feature type="region of interest" description="Disordered" evidence="1">
    <location>
        <begin position="1"/>
        <end position="31"/>
    </location>
</feature>
<dbReference type="AlphaFoldDB" id="A0A1G6UB74"/>
<protein>
    <submittedName>
        <fullName evidence="2">Uncharacterized protein</fullName>
    </submittedName>
</protein>
<accession>A0A1G6UB74</accession>
<dbReference type="EMBL" id="FMYQ01000018">
    <property type="protein sequence ID" value="SDD37837.1"/>
    <property type="molecule type" value="Genomic_DNA"/>
</dbReference>
<dbReference type="RefSeq" id="WP_143189291.1">
    <property type="nucleotide sequence ID" value="NZ_FMYQ01000018.1"/>
</dbReference>
<sequence>MPNAKSFTRTQRDTAAQNLAALPEKPASEHRLSTRDMVKSIQAHILAAQKKGYTFEEIADVISKAGVRVSVGTLKYALRVVAEEKKHSQVSGGSAGTGNAQSSRKRAGLTSPVRNGQSHVAPPLREREKLNKPSITPIRGTFGFPISPDTENL</sequence>
<feature type="compositionally biased region" description="Polar residues" evidence="1">
    <location>
        <begin position="89"/>
        <end position="102"/>
    </location>
</feature>
<evidence type="ECO:0000256" key="1">
    <source>
        <dbReference type="SAM" id="MobiDB-lite"/>
    </source>
</evidence>
<dbReference type="OrthoDB" id="9107797at2"/>
<organism evidence="2 3">
    <name type="scientific">Paraburkholderia lycopersici</name>
    <dbReference type="NCBI Taxonomy" id="416944"/>
    <lineage>
        <taxon>Bacteria</taxon>
        <taxon>Pseudomonadati</taxon>
        <taxon>Pseudomonadota</taxon>
        <taxon>Betaproteobacteria</taxon>
        <taxon>Burkholderiales</taxon>
        <taxon>Burkholderiaceae</taxon>
        <taxon>Paraburkholderia</taxon>
    </lineage>
</organism>
<reference evidence="3" key="1">
    <citation type="submission" date="2016-09" db="EMBL/GenBank/DDBJ databases">
        <authorList>
            <person name="Varghese N."/>
            <person name="Submissions S."/>
        </authorList>
    </citation>
    <scope>NUCLEOTIDE SEQUENCE [LARGE SCALE GENOMIC DNA]</scope>
    <source>
        <strain evidence="3">TNe-862</strain>
    </source>
</reference>
<proteinExistence type="predicted"/>
<evidence type="ECO:0000313" key="2">
    <source>
        <dbReference type="EMBL" id="SDD37837.1"/>
    </source>
</evidence>
<evidence type="ECO:0000313" key="3">
    <source>
        <dbReference type="Proteomes" id="UP000198908"/>
    </source>
</evidence>